<sequence>MSPAELMIRREKGLCYTCDAKFSLGLRFPNKQYMLIEAEAFQGTPSKAIIRFDVLVGGTEVQILLNGGSSNSYIHLRIVQHLKLPIEPTKNMQVMVGDGYVMKGKGLIKNLTVQIQGHVIEIPTFVLPVANSDVVFGASRLAILGPHMANYTIGDSYIEFLEDIIEGYNSSNQGPKSIQEEMQELLQRYQHIFEKPHGLLPLRGHEHHITLEKGAGPIKVRPYCYPFSQKT</sequence>
<dbReference type="InterPro" id="IPR021109">
    <property type="entry name" value="Peptidase_aspartic_dom_sf"/>
</dbReference>
<proteinExistence type="predicted"/>
<organism evidence="1 2">
    <name type="scientific">Mucuna pruriens</name>
    <name type="common">Velvet bean</name>
    <name type="synonym">Dolichos pruriens</name>
    <dbReference type="NCBI Taxonomy" id="157652"/>
    <lineage>
        <taxon>Eukaryota</taxon>
        <taxon>Viridiplantae</taxon>
        <taxon>Streptophyta</taxon>
        <taxon>Embryophyta</taxon>
        <taxon>Tracheophyta</taxon>
        <taxon>Spermatophyta</taxon>
        <taxon>Magnoliopsida</taxon>
        <taxon>eudicotyledons</taxon>
        <taxon>Gunneridae</taxon>
        <taxon>Pentapetalae</taxon>
        <taxon>rosids</taxon>
        <taxon>fabids</taxon>
        <taxon>Fabales</taxon>
        <taxon>Fabaceae</taxon>
        <taxon>Papilionoideae</taxon>
        <taxon>50 kb inversion clade</taxon>
        <taxon>NPAAA clade</taxon>
        <taxon>indigoferoid/millettioid clade</taxon>
        <taxon>Phaseoleae</taxon>
        <taxon>Mucuna</taxon>
    </lineage>
</organism>
<keyword evidence="2" id="KW-1185">Reference proteome</keyword>
<evidence type="ECO:0000313" key="1">
    <source>
        <dbReference type="EMBL" id="RDX87121.1"/>
    </source>
</evidence>
<dbReference type="OrthoDB" id="1746660at2759"/>
<dbReference type="CDD" id="cd00303">
    <property type="entry name" value="retropepsin_like"/>
    <property type="match status" value="1"/>
</dbReference>
<comment type="caution">
    <text evidence="1">The sequence shown here is derived from an EMBL/GenBank/DDBJ whole genome shotgun (WGS) entry which is preliminary data.</text>
</comment>
<name>A0A371G9C0_MUCPR</name>
<dbReference type="AlphaFoldDB" id="A0A371G9C0"/>
<feature type="non-terminal residue" evidence="1">
    <location>
        <position position="1"/>
    </location>
</feature>
<dbReference type="Proteomes" id="UP000257109">
    <property type="component" value="Unassembled WGS sequence"/>
</dbReference>
<dbReference type="SUPFAM" id="SSF50630">
    <property type="entry name" value="Acid proteases"/>
    <property type="match status" value="1"/>
</dbReference>
<dbReference type="EMBL" id="QJKJ01006326">
    <property type="protein sequence ID" value="RDX87121.1"/>
    <property type="molecule type" value="Genomic_DNA"/>
</dbReference>
<evidence type="ECO:0000313" key="2">
    <source>
        <dbReference type="Proteomes" id="UP000257109"/>
    </source>
</evidence>
<dbReference type="Gene3D" id="2.40.70.10">
    <property type="entry name" value="Acid Proteases"/>
    <property type="match status" value="1"/>
</dbReference>
<reference evidence="1" key="1">
    <citation type="submission" date="2018-05" db="EMBL/GenBank/DDBJ databases">
        <title>Draft genome of Mucuna pruriens seed.</title>
        <authorList>
            <person name="Nnadi N.E."/>
            <person name="Vos R."/>
            <person name="Hasami M.H."/>
            <person name="Devisetty U.K."/>
            <person name="Aguiy J.C."/>
        </authorList>
    </citation>
    <scope>NUCLEOTIDE SEQUENCE [LARGE SCALE GENOMIC DNA]</scope>
    <source>
        <strain evidence="1">JCA_2017</strain>
    </source>
</reference>
<protein>
    <submittedName>
        <fullName evidence="1">Uncharacterized protein</fullName>
    </submittedName>
</protein>
<gene>
    <name evidence="1" type="ORF">CR513_31446</name>
</gene>
<dbReference type="Pfam" id="PF08284">
    <property type="entry name" value="RVP_2"/>
    <property type="match status" value="1"/>
</dbReference>
<accession>A0A371G9C0</accession>